<dbReference type="OrthoDB" id="1845342at2759"/>
<evidence type="ECO:0000259" key="1">
    <source>
        <dbReference type="SMART" id="SM01037"/>
    </source>
</evidence>
<reference evidence="2" key="2">
    <citation type="submission" date="2021-02" db="EMBL/GenBank/DDBJ databases">
        <authorList>
            <person name="Kimball J.A."/>
            <person name="Haas M.W."/>
            <person name="Macchietto M."/>
            <person name="Kono T."/>
            <person name="Duquette J."/>
            <person name="Shao M."/>
        </authorList>
    </citation>
    <scope>NUCLEOTIDE SEQUENCE</scope>
    <source>
        <tissue evidence="2">Fresh leaf tissue</tissue>
    </source>
</reference>
<gene>
    <name evidence="2" type="ORF">GUJ93_ZPchr0008g12833</name>
</gene>
<proteinExistence type="predicted"/>
<dbReference type="InterPro" id="IPR050279">
    <property type="entry name" value="Plant_def-hormone_signal"/>
</dbReference>
<dbReference type="Proteomes" id="UP000729402">
    <property type="component" value="Unassembled WGS sequence"/>
</dbReference>
<dbReference type="GO" id="GO:0009738">
    <property type="term" value="P:abscisic acid-activated signaling pathway"/>
    <property type="evidence" value="ECO:0007669"/>
    <property type="project" value="TreeGrafter"/>
</dbReference>
<name>A0A8J5RWQ5_ZIZPA</name>
<evidence type="ECO:0000313" key="2">
    <source>
        <dbReference type="EMBL" id="KAG8047094.1"/>
    </source>
</evidence>
<dbReference type="GO" id="GO:0005634">
    <property type="term" value="C:nucleus"/>
    <property type="evidence" value="ECO:0007669"/>
    <property type="project" value="TreeGrafter"/>
</dbReference>
<dbReference type="Pfam" id="PF00407">
    <property type="entry name" value="Bet_v_1"/>
    <property type="match status" value="1"/>
</dbReference>
<reference evidence="2" key="1">
    <citation type="journal article" date="2021" name="bioRxiv">
        <title>Whole Genome Assembly and Annotation of Northern Wild Rice, Zizania palustris L., Supports a Whole Genome Duplication in the Zizania Genus.</title>
        <authorList>
            <person name="Haas M."/>
            <person name="Kono T."/>
            <person name="Macchietto M."/>
            <person name="Millas R."/>
            <person name="McGilp L."/>
            <person name="Shao M."/>
            <person name="Duquette J."/>
            <person name="Hirsch C.N."/>
            <person name="Kimball J."/>
        </authorList>
    </citation>
    <scope>NUCLEOTIDE SEQUENCE</scope>
    <source>
        <tissue evidence="2">Fresh leaf tissue</tissue>
    </source>
</reference>
<dbReference type="CDD" id="cd07816">
    <property type="entry name" value="Bet_v1-like"/>
    <property type="match status" value="1"/>
</dbReference>
<evidence type="ECO:0000313" key="3">
    <source>
        <dbReference type="Proteomes" id="UP000729402"/>
    </source>
</evidence>
<organism evidence="2 3">
    <name type="scientific">Zizania palustris</name>
    <name type="common">Northern wild rice</name>
    <dbReference type="NCBI Taxonomy" id="103762"/>
    <lineage>
        <taxon>Eukaryota</taxon>
        <taxon>Viridiplantae</taxon>
        <taxon>Streptophyta</taxon>
        <taxon>Embryophyta</taxon>
        <taxon>Tracheophyta</taxon>
        <taxon>Spermatophyta</taxon>
        <taxon>Magnoliopsida</taxon>
        <taxon>Liliopsida</taxon>
        <taxon>Poales</taxon>
        <taxon>Poaceae</taxon>
        <taxon>BOP clade</taxon>
        <taxon>Oryzoideae</taxon>
        <taxon>Oryzeae</taxon>
        <taxon>Zizaniinae</taxon>
        <taxon>Zizania</taxon>
    </lineage>
</organism>
<dbReference type="InterPro" id="IPR000916">
    <property type="entry name" value="Bet_v_I/MLP"/>
</dbReference>
<dbReference type="GO" id="GO:0010427">
    <property type="term" value="F:abscisic acid binding"/>
    <property type="evidence" value="ECO:0007669"/>
    <property type="project" value="TreeGrafter"/>
</dbReference>
<dbReference type="GO" id="GO:0005737">
    <property type="term" value="C:cytoplasm"/>
    <property type="evidence" value="ECO:0007669"/>
    <property type="project" value="TreeGrafter"/>
</dbReference>
<comment type="caution">
    <text evidence="2">The sequence shown here is derived from an EMBL/GenBank/DDBJ whole genome shotgun (WGS) entry which is preliminary data.</text>
</comment>
<protein>
    <recommendedName>
        <fullName evidence="1">Bet v I/Major latex protein domain-containing protein</fullName>
    </recommendedName>
</protein>
<accession>A0A8J5RWQ5</accession>
<dbReference type="EMBL" id="JAAALK010000290">
    <property type="protein sequence ID" value="KAG8047094.1"/>
    <property type="molecule type" value="Genomic_DNA"/>
</dbReference>
<feature type="domain" description="Bet v I/Major latex protein" evidence="1">
    <location>
        <begin position="45"/>
        <end position="193"/>
    </location>
</feature>
<dbReference type="SMART" id="SM01037">
    <property type="entry name" value="Bet_v_1"/>
    <property type="match status" value="1"/>
</dbReference>
<sequence>MSKQLPLYKGQLNDSAGCAPQETLATTLLSRGLEVRLVVTRKMKSLQGEVQLNITAAKAWKMFTDNEILGKINPGMLSGVEYLEGDGSPGSLRVFKLGPALHHFVKESVQKVEKVETGQCFGYEVIGGELKELYDPYHVTFSFAPVPGKEGEQCVAGWKAEFEPISTATPPPEKAKDAALGFLKLFETCEAAAN</sequence>
<dbReference type="PANTHER" id="PTHR31213">
    <property type="entry name" value="OS08G0374000 PROTEIN-RELATED"/>
    <property type="match status" value="1"/>
</dbReference>
<dbReference type="AlphaFoldDB" id="A0A8J5RWQ5"/>
<dbReference type="GO" id="GO:0006952">
    <property type="term" value="P:defense response"/>
    <property type="evidence" value="ECO:0007669"/>
    <property type="project" value="InterPro"/>
</dbReference>
<dbReference type="FunFam" id="3.30.530.20:FF:000051">
    <property type="entry name" value="Os08g0374000 protein"/>
    <property type="match status" value="1"/>
</dbReference>
<keyword evidence="3" id="KW-1185">Reference proteome</keyword>
<dbReference type="GO" id="GO:0038023">
    <property type="term" value="F:signaling receptor activity"/>
    <property type="evidence" value="ECO:0007669"/>
    <property type="project" value="TreeGrafter"/>
</dbReference>
<dbReference type="GO" id="GO:0004864">
    <property type="term" value="F:protein phosphatase inhibitor activity"/>
    <property type="evidence" value="ECO:0007669"/>
    <property type="project" value="TreeGrafter"/>
</dbReference>
<dbReference type="PANTHER" id="PTHR31213:SF24">
    <property type="entry name" value="OS08G0374000 PROTEIN"/>
    <property type="match status" value="1"/>
</dbReference>